<feature type="domain" description="Nitroreductase" evidence="4">
    <location>
        <begin position="173"/>
        <end position="229"/>
    </location>
</feature>
<keyword evidence="6" id="KW-1185">Reference proteome</keyword>
<accession>A0A840C468</accession>
<evidence type="ECO:0000313" key="5">
    <source>
        <dbReference type="EMBL" id="MBB4020524.1"/>
    </source>
</evidence>
<reference evidence="5" key="1">
    <citation type="submission" date="2020-08" db="EMBL/GenBank/DDBJ databases">
        <title>Genomic Encyclopedia of Type Strains, Phase IV (KMG-IV): sequencing the most valuable type-strain genomes for metagenomic binning, comparative biology and taxonomic classification.</title>
        <authorList>
            <person name="Goeker M."/>
        </authorList>
    </citation>
    <scope>NUCLEOTIDE SEQUENCE [LARGE SCALE GENOMIC DNA]</scope>
    <source>
        <strain evidence="5">DSM 105040</strain>
    </source>
</reference>
<proteinExistence type="predicted"/>
<dbReference type="Gene3D" id="3.40.109.10">
    <property type="entry name" value="NADH Oxidase"/>
    <property type="match status" value="1"/>
</dbReference>
<dbReference type="Pfam" id="PF00881">
    <property type="entry name" value="Nitroreductase"/>
    <property type="match status" value="2"/>
</dbReference>
<comment type="caution">
    <text evidence="5">The sequence shown here is derived from an EMBL/GenBank/DDBJ whole genome shotgun (WGS) entry which is preliminary data.</text>
</comment>
<protein>
    <submittedName>
        <fullName evidence="5">Nitroreductase</fullName>
    </submittedName>
</protein>
<name>A0A840C468_9RHOB</name>
<keyword evidence="2" id="KW-0288">FMN</keyword>
<organism evidence="5 6">
    <name type="scientific">Actibacterium naphthalenivorans</name>
    <dbReference type="NCBI Taxonomy" id="1614693"/>
    <lineage>
        <taxon>Bacteria</taxon>
        <taxon>Pseudomonadati</taxon>
        <taxon>Pseudomonadota</taxon>
        <taxon>Alphaproteobacteria</taxon>
        <taxon>Rhodobacterales</taxon>
        <taxon>Roseobacteraceae</taxon>
        <taxon>Actibacterium</taxon>
    </lineage>
</organism>
<keyword evidence="3" id="KW-0560">Oxidoreductase</keyword>
<evidence type="ECO:0000313" key="6">
    <source>
        <dbReference type="Proteomes" id="UP000585681"/>
    </source>
</evidence>
<dbReference type="InterPro" id="IPR029479">
    <property type="entry name" value="Nitroreductase"/>
</dbReference>
<dbReference type="RefSeq" id="WP_054538365.1">
    <property type="nucleotide sequence ID" value="NZ_JACIEQ010000001.1"/>
</dbReference>
<dbReference type="PANTHER" id="PTHR23026">
    <property type="entry name" value="NADPH NITROREDUCTASE"/>
    <property type="match status" value="1"/>
</dbReference>
<keyword evidence="1" id="KW-0285">Flavoprotein</keyword>
<dbReference type="EMBL" id="JACIEQ010000001">
    <property type="protein sequence ID" value="MBB4020524.1"/>
    <property type="molecule type" value="Genomic_DNA"/>
</dbReference>
<sequence>MAVAEVSQRKKAEAGRAVAEAPVGLIRRAQLSVGLLRNFAYDALRFWHHSYLLGATRRQHLAARILADAHFLEYGMALSDAQPGFGRARAVRLARDLSRYAPQAGEDVTVTTGLGVLEAYLAFNAPVPEGLGPIRDAMAGLKARGAEEVQTGVETVRRAQVQAAAKVDFLEFVRARHSVRSFVPGPRPDEEIRRAVLAAREVPSSCNRQTCHVHAYTDPDLLNRVRKLQAGNRTFGHQLSGILVVTSDLGRWETIGERYQPWIDGGLFAMTLAYALHAEGLGTCMLNWSVERQQDRKLRKLMGLDDSRLVVVLIGIGWMPEEFSVCASQRLPVSEILSLNQRLDG</sequence>
<dbReference type="GO" id="GO:0016491">
    <property type="term" value="F:oxidoreductase activity"/>
    <property type="evidence" value="ECO:0007669"/>
    <property type="project" value="UniProtKB-KW"/>
</dbReference>
<evidence type="ECO:0000256" key="2">
    <source>
        <dbReference type="ARBA" id="ARBA00022643"/>
    </source>
</evidence>
<evidence type="ECO:0000256" key="1">
    <source>
        <dbReference type="ARBA" id="ARBA00022630"/>
    </source>
</evidence>
<dbReference type="SUPFAM" id="SSF55469">
    <property type="entry name" value="FMN-dependent nitroreductase-like"/>
    <property type="match status" value="1"/>
</dbReference>
<dbReference type="Proteomes" id="UP000585681">
    <property type="component" value="Unassembled WGS sequence"/>
</dbReference>
<evidence type="ECO:0000259" key="4">
    <source>
        <dbReference type="Pfam" id="PF00881"/>
    </source>
</evidence>
<dbReference type="AlphaFoldDB" id="A0A840C468"/>
<gene>
    <name evidence="5" type="ORF">GGR17_000315</name>
</gene>
<dbReference type="InterPro" id="IPR000415">
    <property type="entry name" value="Nitroreductase-like"/>
</dbReference>
<feature type="domain" description="Nitroreductase" evidence="4">
    <location>
        <begin position="260"/>
        <end position="318"/>
    </location>
</feature>
<evidence type="ECO:0000256" key="3">
    <source>
        <dbReference type="ARBA" id="ARBA00023002"/>
    </source>
</evidence>
<dbReference type="PANTHER" id="PTHR23026:SF90">
    <property type="entry name" value="IODOTYROSINE DEIODINASE 1"/>
    <property type="match status" value="1"/>
</dbReference>
<dbReference type="InterPro" id="IPR050627">
    <property type="entry name" value="Nitroreductase/BluB"/>
</dbReference>